<dbReference type="PANTHER" id="PTHR36485:SF1">
    <property type="entry name" value="TRANSMEMBRANE PROTEIN"/>
    <property type="match status" value="1"/>
</dbReference>
<organism evidence="2 3">
    <name type="scientific">Jatropha curcas</name>
    <name type="common">Barbados nut</name>
    <dbReference type="NCBI Taxonomy" id="180498"/>
    <lineage>
        <taxon>Eukaryota</taxon>
        <taxon>Viridiplantae</taxon>
        <taxon>Streptophyta</taxon>
        <taxon>Embryophyta</taxon>
        <taxon>Tracheophyta</taxon>
        <taxon>Spermatophyta</taxon>
        <taxon>Magnoliopsida</taxon>
        <taxon>eudicotyledons</taxon>
        <taxon>Gunneridae</taxon>
        <taxon>Pentapetalae</taxon>
        <taxon>rosids</taxon>
        <taxon>fabids</taxon>
        <taxon>Malpighiales</taxon>
        <taxon>Euphorbiaceae</taxon>
        <taxon>Crotonoideae</taxon>
        <taxon>Jatropheae</taxon>
        <taxon>Jatropha</taxon>
    </lineage>
</organism>
<dbReference type="AlphaFoldDB" id="A0A067JRG6"/>
<dbReference type="Proteomes" id="UP000027138">
    <property type="component" value="Unassembled WGS sequence"/>
</dbReference>
<accession>A0A067JRG6</accession>
<keyword evidence="1" id="KW-0472">Membrane</keyword>
<dbReference type="PANTHER" id="PTHR36485">
    <property type="entry name" value="OS01G0939000 PROTEIN"/>
    <property type="match status" value="1"/>
</dbReference>
<evidence type="ECO:0000256" key="1">
    <source>
        <dbReference type="SAM" id="Phobius"/>
    </source>
</evidence>
<keyword evidence="1" id="KW-0812">Transmembrane</keyword>
<reference evidence="2 3" key="1">
    <citation type="journal article" date="2014" name="PLoS ONE">
        <title>Global Analysis of Gene Expression Profiles in Physic Nut (Jatropha curcas L.) Seedlings Exposed to Salt Stress.</title>
        <authorList>
            <person name="Zhang L."/>
            <person name="Zhang C."/>
            <person name="Wu P."/>
            <person name="Chen Y."/>
            <person name="Li M."/>
            <person name="Jiang H."/>
            <person name="Wu G."/>
        </authorList>
    </citation>
    <scope>NUCLEOTIDE SEQUENCE [LARGE SCALE GENOMIC DNA]</scope>
    <source>
        <strain evidence="3">cv. GZQX0401</strain>
        <tissue evidence="2">Young leaves</tissue>
    </source>
</reference>
<name>A0A067JRG6_JATCU</name>
<dbReference type="EMBL" id="KK915447">
    <property type="protein sequence ID" value="KDP22119.1"/>
    <property type="molecule type" value="Genomic_DNA"/>
</dbReference>
<keyword evidence="3" id="KW-1185">Reference proteome</keyword>
<keyword evidence="1" id="KW-1133">Transmembrane helix</keyword>
<sequence length="81" mass="8932">MIDSRKMTAYWGWMLIGIGSVSFVGFLFVAVISKLLPFSNNPIISAVQNDSQEENWGKWLLSGLGISRVLMLFSITANCCG</sequence>
<evidence type="ECO:0000313" key="2">
    <source>
        <dbReference type="EMBL" id="KDP22119.1"/>
    </source>
</evidence>
<proteinExistence type="predicted"/>
<dbReference type="OrthoDB" id="2157498at2759"/>
<protein>
    <submittedName>
        <fullName evidence="2">Uncharacterized protein</fullName>
    </submittedName>
</protein>
<gene>
    <name evidence="2" type="ORF">JCGZ_25950</name>
</gene>
<evidence type="ECO:0000313" key="3">
    <source>
        <dbReference type="Proteomes" id="UP000027138"/>
    </source>
</evidence>
<feature type="transmembrane region" description="Helical" evidence="1">
    <location>
        <begin position="12"/>
        <end position="32"/>
    </location>
</feature>